<proteinExistence type="predicted"/>
<reference evidence="6 7" key="1">
    <citation type="submission" date="2019-03" db="EMBL/GenBank/DDBJ databases">
        <title>Genomic Encyclopedia of Archaeal and Bacterial Type Strains, Phase II (KMG-II): from individual species to whole genera.</title>
        <authorList>
            <person name="Goeker M."/>
        </authorList>
    </citation>
    <scope>NUCLEOTIDE SEQUENCE [LARGE SCALE GENOMIC DNA]</scope>
    <source>
        <strain evidence="6 7">DSM 24323</strain>
    </source>
</reference>
<dbReference type="GO" id="GO:0003746">
    <property type="term" value="F:translation elongation factor activity"/>
    <property type="evidence" value="ECO:0007669"/>
    <property type="project" value="UniProtKB-KW"/>
</dbReference>
<dbReference type="InterPro" id="IPR057335">
    <property type="entry name" value="Beta-barrel_SelB"/>
</dbReference>
<dbReference type="PANTHER" id="PTHR43721">
    <property type="entry name" value="ELONGATION FACTOR TU-RELATED"/>
    <property type="match status" value="1"/>
</dbReference>
<dbReference type="EMBL" id="SOAW01000001">
    <property type="protein sequence ID" value="TDT34365.1"/>
    <property type="molecule type" value="Genomic_DNA"/>
</dbReference>
<keyword evidence="4" id="KW-0547">Nucleotide-binding</keyword>
<comment type="subcellular location">
    <subcellularLocation>
        <location evidence="1">Cytoplasm</location>
    </subcellularLocation>
</comment>
<gene>
    <name evidence="6" type="ORF">CLV29_2025</name>
</gene>
<dbReference type="GO" id="GO:0003723">
    <property type="term" value="F:RNA binding"/>
    <property type="evidence" value="ECO:0007669"/>
    <property type="project" value="InterPro"/>
</dbReference>
<evidence type="ECO:0000259" key="5">
    <source>
        <dbReference type="PROSITE" id="PS51722"/>
    </source>
</evidence>
<dbReference type="CDD" id="cd04171">
    <property type="entry name" value="SelB"/>
    <property type="match status" value="1"/>
</dbReference>
<sequence length="607" mass="64151">MIDKSSGPSRRHSVVATAGHVDHGKSTLIRSLTGIEPDRWAEERRRGLTIDLGFAWASLPSGIDVAYVDVPGHERFVTNMLAGLGPVGAVLFVVAADGGWQAQSSEHRDALAAFGIEHGVIALTRTDRVDTDRIAEVSERIRAEFAGTGLAEAGLVEVAAPTGHGLPQLRGALDAMLSRTPEPSPAGRLRFFLDRAFTITGAGAVVTGTLQSGSIAVGDRLDLHGERGITPVTVRGLQTENDPIERALPVSRVAVNLRGVGAEGIARGEQLLSPGAWRPIELVDLRLVSGVELADLPESPTLHLGTAAVGVALRPLAREFARVRLQRSLPLAPGDRVVLRDPGSARIAGAVVLDVDPPQFTRRGDAARRADALAAGASAVDARAEVRRRGVVARSELVLLGVTGADGPPPAGVVDVGPWWLDEDWLSAASRKLRDAVVEGHRSDPLAAGLSQGAAIELLGLPDPSLLATVTDRAGSLQLAGGYVADPDHTGMGEAEQALRRIEQRLASHPFDAPEADQLTAEGIGTRELAAAEHRGRLLRLTDAVVVLPNAPALAMRTLEGLSQPFTTSQARQALGATRRVAIPLLEHLDRRGWTRRIDGGHREVVR</sequence>
<evidence type="ECO:0000256" key="2">
    <source>
        <dbReference type="ARBA" id="ARBA00022490"/>
    </source>
</evidence>
<dbReference type="GO" id="GO:0005525">
    <property type="term" value="F:GTP binding"/>
    <property type="evidence" value="ECO:0007669"/>
    <property type="project" value="UniProtKB-KW"/>
</dbReference>
<dbReference type="GO" id="GO:0005829">
    <property type="term" value="C:cytosol"/>
    <property type="evidence" value="ECO:0007669"/>
    <property type="project" value="TreeGrafter"/>
</dbReference>
<protein>
    <submittedName>
        <fullName evidence="6">Selenocysteine-specific elongation factor</fullName>
    </submittedName>
</protein>
<dbReference type="AlphaFoldDB" id="A0A4R7JAG6"/>
<accession>A0A4R7JAG6</accession>
<dbReference type="SUPFAM" id="SSF50447">
    <property type="entry name" value="Translation proteins"/>
    <property type="match status" value="1"/>
</dbReference>
<keyword evidence="4" id="KW-0342">GTP-binding</keyword>
<dbReference type="InterPro" id="IPR036390">
    <property type="entry name" value="WH_DNA-bd_sf"/>
</dbReference>
<dbReference type="InterPro" id="IPR004535">
    <property type="entry name" value="Transl_elong_SelB"/>
</dbReference>
<dbReference type="GO" id="GO:0003924">
    <property type="term" value="F:GTPase activity"/>
    <property type="evidence" value="ECO:0007669"/>
    <property type="project" value="InterPro"/>
</dbReference>
<evidence type="ECO:0000313" key="6">
    <source>
        <dbReference type="EMBL" id="TDT34365.1"/>
    </source>
</evidence>
<dbReference type="InterPro" id="IPR036388">
    <property type="entry name" value="WH-like_DNA-bd_sf"/>
</dbReference>
<dbReference type="Gene3D" id="2.40.30.10">
    <property type="entry name" value="Translation factors"/>
    <property type="match status" value="1"/>
</dbReference>
<dbReference type="Pfam" id="PF09107">
    <property type="entry name" value="WHD_3rd_SelB"/>
    <property type="match status" value="1"/>
</dbReference>
<dbReference type="NCBIfam" id="TIGR00475">
    <property type="entry name" value="selB"/>
    <property type="match status" value="1"/>
</dbReference>
<keyword evidence="6" id="KW-0251">Elongation factor</keyword>
<dbReference type="Proteomes" id="UP000295371">
    <property type="component" value="Unassembled WGS sequence"/>
</dbReference>
<comment type="caution">
    <text evidence="6">The sequence shown here is derived from an EMBL/GenBank/DDBJ whole genome shotgun (WGS) entry which is preliminary data.</text>
</comment>
<feature type="domain" description="Tr-type G" evidence="5">
    <location>
        <begin position="10"/>
        <end position="182"/>
    </location>
</feature>
<dbReference type="InterPro" id="IPR027417">
    <property type="entry name" value="P-loop_NTPase"/>
</dbReference>
<keyword evidence="7" id="KW-1185">Reference proteome</keyword>
<dbReference type="Gene3D" id="1.10.10.10">
    <property type="entry name" value="Winged helix-like DNA-binding domain superfamily/Winged helix DNA-binding domain"/>
    <property type="match status" value="1"/>
</dbReference>
<dbReference type="InterPro" id="IPR015191">
    <property type="entry name" value="SelB_WHD4"/>
</dbReference>
<dbReference type="InterPro" id="IPR050055">
    <property type="entry name" value="EF-Tu_GTPase"/>
</dbReference>
<evidence type="ECO:0000313" key="7">
    <source>
        <dbReference type="Proteomes" id="UP000295371"/>
    </source>
</evidence>
<dbReference type="OrthoDB" id="9803139at2"/>
<dbReference type="Pfam" id="PF25461">
    <property type="entry name" value="Beta-barrel_SelB"/>
    <property type="match status" value="1"/>
</dbReference>
<dbReference type="Pfam" id="PF00009">
    <property type="entry name" value="GTP_EFTU"/>
    <property type="match status" value="1"/>
</dbReference>
<dbReference type="InterPro" id="IPR009000">
    <property type="entry name" value="Transl_B-barrel_sf"/>
</dbReference>
<keyword evidence="3" id="KW-0648">Protein biosynthesis</keyword>
<evidence type="ECO:0000256" key="4">
    <source>
        <dbReference type="ARBA" id="ARBA00023134"/>
    </source>
</evidence>
<dbReference type="PROSITE" id="PS51722">
    <property type="entry name" value="G_TR_2"/>
    <property type="match status" value="1"/>
</dbReference>
<evidence type="ECO:0000256" key="1">
    <source>
        <dbReference type="ARBA" id="ARBA00004496"/>
    </source>
</evidence>
<name>A0A4R7JAG6_9ACTN</name>
<dbReference type="GO" id="GO:0001514">
    <property type="term" value="P:selenocysteine incorporation"/>
    <property type="evidence" value="ECO:0007669"/>
    <property type="project" value="InterPro"/>
</dbReference>
<evidence type="ECO:0000256" key="3">
    <source>
        <dbReference type="ARBA" id="ARBA00022917"/>
    </source>
</evidence>
<dbReference type="InterPro" id="IPR000795">
    <property type="entry name" value="T_Tr_GTP-bd_dom"/>
</dbReference>
<dbReference type="PANTHER" id="PTHR43721:SF22">
    <property type="entry name" value="ELONGATION FACTOR TU, MITOCHONDRIAL"/>
    <property type="match status" value="1"/>
</dbReference>
<dbReference type="SUPFAM" id="SSF46785">
    <property type="entry name" value="Winged helix' DNA-binding domain"/>
    <property type="match status" value="1"/>
</dbReference>
<dbReference type="SUPFAM" id="SSF52540">
    <property type="entry name" value="P-loop containing nucleoside triphosphate hydrolases"/>
    <property type="match status" value="1"/>
</dbReference>
<dbReference type="RefSeq" id="WP_133754746.1">
    <property type="nucleotide sequence ID" value="NZ_SOAW01000001.1"/>
</dbReference>
<keyword evidence="2" id="KW-0963">Cytoplasm</keyword>
<dbReference type="Gene3D" id="3.40.50.300">
    <property type="entry name" value="P-loop containing nucleotide triphosphate hydrolases"/>
    <property type="match status" value="1"/>
</dbReference>
<organism evidence="6 7">
    <name type="scientific">Naumannella halotolerans</name>
    <dbReference type="NCBI Taxonomy" id="993414"/>
    <lineage>
        <taxon>Bacteria</taxon>
        <taxon>Bacillati</taxon>
        <taxon>Actinomycetota</taxon>
        <taxon>Actinomycetes</taxon>
        <taxon>Propionibacteriales</taxon>
        <taxon>Propionibacteriaceae</taxon>
        <taxon>Naumannella</taxon>
    </lineage>
</organism>